<gene>
    <name evidence="3" type="ORF">MKZ38_002321</name>
</gene>
<comment type="caution">
    <text evidence="3">The sequence shown here is derived from an EMBL/GenBank/DDBJ whole genome shotgun (WGS) entry which is preliminary data.</text>
</comment>
<organism evidence="3 4">
    <name type="scientific">Zalerion maritima</name>
    <dbReference type="NCBI Taxonomy" id="339359"/>
    <lineage>
        <taxon>Eukaryota</taxon>
        <taxon>Fungi</taxon>
        <taxon>Dikarya</taxon>
        <taxon>Ascomycota</taxon>
        <taxon>Pezizomycotina</taxon>
        <taxon>Sordariomycetes</taxon>
        <taxon>Lulworthiomycetidae</taxon>
        <taxon>Lulworthiales</taxon>
        <taxon>Lulworthiaceae</taxon>
        <taxon>Zalerion</taxon>
    </lineage>
</organism>
<keyword evidence="2" id="KW-0732">Signal</keyword>
<evidence type="ECO:0000313" key="4">
    <source>
        <dbReference type="Proteomes" id="UP001201980"/>
    </source>
</evidence>
<dbReference type="Pfam" id="PF14273">
    <property type="entry name" value="DUF4360"/>
    <property type="match status" value="1"/>
</dbReference>
<name>A0AAD5S567_9PEZI</name>
<dbReference type="Proteomes" id="UP001201980">
    <property type="component" value="Unassembled WGS sequence"/>
</dbReference>
<evidence type="ECO:0000256" key="1">
    <source>
        <dbReference type="SAM" id="MobiDB-lite"/>
    </source>
</evidence>
<dbReference type="PANTHER" id="PTHR38847:SF1">
    <property type="entry name" value="PSEUDOURIDINE SYNTHASE RSUA_RLUA-LIKE DOMAIN-CONTAINING PROTEIN"/>
    <property type="match status" value="1"/>
</dbReference>
<dbReference type="EMBL" id="JAKWBI020000016">
    <property type="protein sequence ID" value="KAJ2906242.1"/>
    <property type="molecule type" value="Genomic_DNA"/>
</dbReference>
<proteinExistence type="predicted"/>
<feature type="signal peptide" evidence="2">
    <location>
        <begin position="1"/>
        <end position="17"/>
    </location>
</feature>
<evidence type="ECO:0000256" key="2">
    <source>
        <dbReference type="SAM" id="SignalP"/>
    </source>
</evidence>
<reference evidence="3" key="1">
    <citation type="submission" date="2022-07" db="EMBL/GenBank/DDBJ databases">
        <title>Draft genome sequence of Zalerion maritima ATCC 34329, a (micro)plastics degrading marine fungus.</title>
        <authorList>
            <person name="Paco A."/>
            <person name="Goncalves M.F.M."/>
            <person name="Rocha-Santos T.A.P."/>
            <person name="Alves A."/>
        </authorList>
    </citation>
    <scope>NUCLEOTIDE SEQUENCE</scope>
    <source>
        <strain evidence="3">ATCC 34329</strain>
    </source>
</reference>
<dbReference type="InterPro" id="IPR025649">
    <property type="entry name" value="DUF4360"/>
</dbReference>
<dbReference type="AlphaFoldDB" id="A0AAD5S567"/>
<keyword evidence="4" id="KW-1185">Reference proteome</keyword>
<evidence type="ECO:0000313" key="3">
    <source>
        <dbReference type="EMBL" id="KAJ2906242.1"/>
    </source>
</evidence>
<dbReference type="PANTHER" id="PTHR38847">
    <property type="match status" value="1"/>
</dbReference>
<accession>A0AAD5S567</accession>
<feature type="chain" id="PRO_5042278580" evidence="2">
    <location>
        <begin position="18"/>
        <end position="299"/>
    </location>
</feature>
<protein>
    <submittedName>
        <fullName evidence="3">Uncharacterized protein</fullName>
    </submittedName>
</protein>
<feature type="region of interest" description="Disordered" evidence="1">
    <location>
        <begin position="229"/>
        <end position="299"/>
    </location>
</feature>
<sequence length="299" mass="31920">MKFPAILLSLPLTTAHSGTPPSHGHSIHRALHKLRSLMSSPAPPSPGIDILSWSSEGSGCPDPDDVAIEYASYGPMPEAITISYKKLTASLTDESSSAGAEGSAEKECNMLVHLKQQGGWQFAVSRVDYTGSAELEREGVVGSVEVITAFVGRTGVYDSHNELSIQGPFSGPYRESGTLLQDFIVFAPCTEDLVLNINATVRLRDNNNSDGKGEMELDPEEKTLEVDNHLNWKQCKPKSSSSSSSDSPGGEAGEQVVGVPGSDGDSVDNDGRDGTGWSWWEAEAPGKKKKRSEEKGDGK</sequence>